<sequence>MVAAFVSRGASADLIDLMPALAAYGAAQFAALLLDEAAERIAPGPAWPEAAEDLRAIEKKLADSPSRVRAVGELTRHGGVVPVIGILRALAVFAMHEKEACRDMGDVQEADAKGQLEHLLRAAACEMGADAERAWY</sequence>
<proteinExistence type="predicted"/>
<protein>
    <submittedName>
        <fullName evidence="1">Uncharacterized protein</fullName>
    </submittedName>
</protein>
<reference evidence="1" key="1">
    <citation type="journal article" date="2020" name="PLoS ONE">
        <title>Isolation and characterization of Streptomyces bacteriophages and Streptomyces strains encoding biosynthetic arsenals: Streptomyces strains and phages for antibiotic discovery.</title>
        <authorList>
            <person name="Montano E.T."/>
            <person name="Nideffer J.F."/>
            <person name="Brumage L."/>
            <person name="Erb M."/>
            <person name="Derman A.I."/>
            <person name="Davis J.P."/>
            <person name="Estrada E."/>
            <person name="Fu S."/>
            <person name="Le D."/>
            <person name="Vuppala A."/>
            <person name="Tran C."/>
            <person name="Luterstein E."/>
            <person name="Lakkaraju S."/>
            <person name="Panchagnula S."/>
            <person name="Ren C."/>
            <person name="Doan J."/>
            <person name="Tran S."/>
            <person name="Soriano J."/>
            <person name="Fujita Y."/>
            <person name="Gutala P."/>
            <person name="Fujii Q."/>
            <person name="Lee M."/>
            <person name="Bui A."/>
            <person name="Villarreal C."/>
            <person name="Shing S.R."/>
            <person name="Kim S."/>
            <person name="Freeman D."/>
            <person name="Racha V."/>
            <person name="Ho A."/>
            <person name="Kumar P."/>
            <person name="Falah K."/>
            <person name="Dawson T."/>
            <person name="Enustun E."/>
            <person name="Prichard A."/>
            <person name="Gomez A."/>
            <person name="Khanna K."/>
            <person name="Trigg S."/>
            <person name="Fernandez L."/>
            <person name="Pogliano K."/>
            <person name="Pogliano J."/>
        </authorList>
    </citation>
    <scope>NUCLEOTIDE SEQUENCE</scope>
    <source>
        <strain evidence="1">QF2</strain>
    </source>
</reference>
<comment type="caution">
    <text evidence="1">The sequence shown here is derived from an EMBL/GenBank/DDBJ whole genome shotgun (WGS) entry which is preliminary data.</text>
</comment>
<organism evidence="1">
    <name type="scientific">Streptomyces globisporus</name>
    <dbReference type="NCBI Taxonomy" id="1908"/>
    <lineage>
        <taxon>Bacteria</taxon>
        <taxon>Bacillati</taxon>
        <taxon>Actinomycetota</taxon>
        <taxon>Actinomycetes</taxon>
        <taxon>Kitasatosporales</taxon>
        <taxon>Streptomycetaceae</taxon>
        <taxon>Streptomyces</taxon>
    </lineage>
</organism>
<name>A0A927BNF8_STRGL</name>
<dbReference type="EMBL" id="JACWUS010000005">
    <property type="protein sequence ID" value="MBD2829947.1"/>
    <property type="molecule type" value="Genomic_DNA"/>
</dbReference>
<evidence type="ECO:0000313" key="1">
    <source>
        <dbReference type="EMBL" id="MBD2829947.1"/>
    </source>
</evidence>
<accession>A0A927BNF8</accession>
<gene>
    <name evidence="1" type="ORF">ID875_21535</name>
</gene>
<dbReference type="AlphaFoldDB" id="A0A927BNF8"/>